<evidence type="ECO:0000256" key="1">
    <source>
        <dbReference type="ARBA" id="ARBA00022741"/>
    </source>
</evidence>
<feature type="domain" description="CobW C-terminal" evidence="6">
    <location>
        <begin position="209"/>
        <end position="293"/>
    </location>
</feature>
<comment type="catalytic activity">
    <reaction evidence="5">
        <text>GTP + H2O = GDP + phosphate + H(+)</text>
        <dbReference type="Rhea" id="RHEA:19669"/>
        <dbReference type="ChEBI" id="CHEBI:15377"/>
        <dbReference type="ChEBI" id="CHEBI:15378"/>
        <dbReference type="ChEBI" id="CHEBI:37565"/>
        <dbReference type="ChEBI" id="CHEBI:43474"/>
        <dbReference type="ChEBI" id="CHEBI:58189"/>
    </reaction>
    <physiologicalReaction direction="left-to-right" evidence="5">
        <dbReference type="Rhea" id="RHEA:19670"/>
    </physiologicalReaction>
</comment>
<evidence type="ECO:0000256" key="2">
    <source>
        <dbReference type="ARBA" id="ARBA00022801"/>
    </source>
</evidence>
<organism evidence="7 8">
    <name type="scientific">Fischerella major NIES-592</name>
    <dbReference type="NCBI Taxonomy" id="210994"/>
    <lineage>
        <taxon>Bacteria</taxon>
        <taxon>Bacillati</taxon>
        <taxon>Cyanobacteriota</taxon>
        <taxon>Cyanophyceae</taxon>
        <taxon>Nostocales</taxon>
        <taxon>Hapalosiphonaceae</taxon>
        <taxon>Fischerella</taxon>
    </lineage>
</organism>
<dbReference type="InterPro" id="IPR036627">
    <property type="entry name" value="CobW-likC_sf"/>
</dbReference>
<keyword evidence="8" id="KW-1185">Reference proteome</keyword>
<sequence length="312" mass="34909">MAVRTPLTVITGPLGSGKTTLLRHILDTFPKKIAILMNEFGEIAIDTKIIQGKNVQMADLGGGCVCCSLLGEFEAAVNEIIDNVDPDYIVVETTGVAEPDALVFDIQESLHRVRLDGVITVIDADAMIKYPSVGHTTRIQIEAADTIVLNKVDLVSEMELQTIAEKLNSINETAAIVHTVRGEVDPELLFGISREKVQPPPQHVHQPEFESFSYSSSAIFNRQCFEEFADSLEPEVYRAKGFVRFLEGVYLFNFVAGRWELDLFSQEATELVFIGKNIRMMKSEIINRLKLCEQNFVYTNNIESTTPKHREN</sequence>
<reference evidence="7 8" key="1">
    <citation type="submission" date="2016-11" db="EMBL/GenBank/DDBJ databases">
        <title>Draft Genome Sequences of Nine Cyanobacterial Strains from Diverse Habitats.</title>
        <authorList>
            <person name="Zhu T."/>
            <person name="Hou S."/>
            <person name="Lu X."/>
            <person name="Hess W.R."/>
        </authorList>
    </citation>
    <scope>NUCLEOTIDE SEQUENCE [LARGE SCALE GENOMIC DNA]</scope>
    <source>
        <strain evidence="7 8">NIES-592</strain>
    </source>
</reference>
<dbReference type="InterPro" id="IPR027417">
    <property type="entry name" value="P-loop_NTPase"/>
</dbReference>
<keyword evidence="2" id="KW-0378">Hydrolase</keyword>
<gene>
    <name evidence="7" type="ORF">NIES592_21355</name>
</gene>
<accession>A0A1U7GUB8</accession>
<dbReference type="CDD" id="cd03112">
    <property type="entry name" value="CobW-like"/>
    <property type="match status" value="1"/>
</dbReference>
<dbReference type="RefSeq" id="WP_073556826.1">
    <property type="nucleotide sequence ID" value="NZ_MRCA01000017.1"/>
</dbReference>
<dbReference type="InterPro" id="IPR011629">
    <property type="entry name" value="CobW-like_C"/>
</dbReference>
<dbReference type="OrthoDB" id="517607at2"/>
<dbReference type="SMART" id="SM00833">
    <property type="entry name" value="CobW_C"/>
    <property type="match status" value="1"/>
</dbReference>
<evidence type="ECO:0000313" key="7">
    <source>
        <dbReference type="EMBL" id="OKH11589.1"/>
    </source>
</evidence>
<protein>
    <submittedName>
        <fullName evidence="7">Cobalamin biosynthesis protein P47K</fullName>
    </submittedName>
</protein>
<dbReference type="Pfam" id="PF02492">
    <property type="entry name" value="cobW"/>
    <property type="match status" value="1"/>
</dbReference>
<dbReference type="GO" id="GO:0000166">
    <property type="term" value="F:nucleotide binding"/>
    <property type="evidence" value="ECO:0007669"/>
    <property type="project" value="UniProtKB-KW"/>
</dbReference>
<dbReference type="SUPFAM" id="SSF52540">
    <property type="entry name" value="P-loop containing nucleoside triphosphate hydrolases"/>
    <property type="match status" value="1"/>
</dbReference>
<keyword evidence="1" id="KW-0547">Nucleotide-binding</keyword>
<comment type="similarity">
    <text evidence="4">Belongs to the SIMIBI class G3E GTPase family. ZNG1 subfamily.</text>
</comment>
<dbReference type="PANTHER" id="PTHR13748">
    <property type="entry name" value="COBW-RELATED"/>
    <property type="match status" value="1"/>
</dbReference>
<dbReference type="GO" id="GO:0016787">
    <property type="term" value="F:hydrolase activity"/>
    <property type="evidence" value="ECO:0007669"/>
    <property type="project" value="UniProtKB-KW"/>
</dbReference>
<dbReference type="SUPFAM" id="SSF90002">
    <property type="entry name" value="Hypothetical protein YjiA, C-terminal domain"/>
    <property type="match status" value="1"/>
</dbReference>
<evidence type="ECO:0000259" key="6">
    <source>
        <dbReference type="SMART" id="SM00833"/>
    </source>
</evidence>
<name>A0A1U7GUB8_9CYAN</name>
<dbReference type="Gene3D" id="3.40.50.300">
    <property type="entry name" value="P-loop containing nucleotide triphosphate hydrolases"/>
    <property type="match status" value="1"/>
</dbReference>
<evidence type="ECO:0000256" key="5">
    <source>
        <dbReference type="ARBA" id="ARBA00049117"/>
    </source>
</evidence>
<dbReference type="InterPro" id="IPR003495">
    <property type="entry name" value="CobW/HypB/UreG_nucleotide-bd"/>
</dbReference>
<dbReference type="EMBL" id="MRCA01000017">
    <property type="protein sequence ID" value="OKH11589.1"/>
    <property type="molecule type" value="Genomic_DNA"/>
</dbReference>
<dbReference type="InterPro" id="IPR051316">
    <property type="entry name" value="Zinc-reg_GTPase_activator"/>
</dbReference>
<proteinExistence type="inferred from homology"/>
<evidence type="ECO:0000256" key="3">
    <source>
        <dbReference type="ARBA" id="ARBA00023186"/>
    </source>
</evidence>
<dbReference type="AlphaFoldDB" id="A0A1U7GUB8"/>
<comment type="caution">
    <text evidence="7">The sequence shown here is derived from an EMBL/GenBank/DDBJ whole genome shotgun (WGS) entry which is preliminary data.</text>
</comment>
<evidence type="ECO:0000313" key="8">
    <source>
        <dbReference type="Proteomes" id="UP000186391"/>
    </source>
</evidence>
<dbReference type="Proteomes" id="UP000186391">
    <property type="component" value="Unassembled WGS sequence"/>
</dbReference>
<keyword evidence="3" id="KW-0143">Chaperone</keyword>
<evidence type="ECO:0000256" key="4">
    <source>
        <dbReference type="ARBA" id="ARBA00034320"/>
    </source>
</evidence>
<dbReference type="Gene3D" id="3.30.1220.10">
    <property type="entry name" value="CobW-like, C-terminal domain"/>
    <property type="match status" value="1"/>
</dbReference>
<dbReference type="Pfam" id="PF07683">
    <property type="entry name" value="CobW_C"/>
    <property type="match status" value="1"/>
</dbReference>